<proteinExistence type="predicted"/>
<evidence type="ECO:0000259" key="1">
    <source>
        <dbReference type="PROSITE" id="PS50801"/>
    </source>
</evidence>
<gene>
    <name evidence="2" type="ORF">E7203_04495</name>
</gene>
<dbReference type="AlphaFoldDB" id="A0A927WLX9"/>
<evidence type="ECO:0000313" key="2">
    <source>
        <dbReference type="EMBL" id="MBE6084715.1"/>
    </source>
</evidence>
<organism evidence="2 3">
    <name type="scientific">Selenomonas ruminantium</name>
    <dbReference type="NCBI Taxonomy" id="971"/>
    <lineage>
        <taxon>Bacteria</taxon>
        <taxon>Bacillati</taxon>
        <taxon>Bacillota</taxon>
        <taxon>Negativicutes</taxon>
        <taxon>Selenomonadales</taxon>
        <taxon>Selenomonadaceae</taxon>
        <taxon>Selenomonas</taxon>
    </lineage>
</organism>
<dbReference type="Pfam" id="PF01740">
    <property type="entry name" value="STAS"/>
    <property type="match status" value="1"/>
</dbReference>
<dbReference type="RefSeq" id="WP_303668788.1">
    <property type="nucleotide sequence ID" value="NZ_SVCA01000003.1"/>
</dbReference>
<feature type="domain" description="STAS" evidence="1">
    <location>
        <begin position="1"/>
        <end position="102"/>
    </location>
</feature>
<dbReference type="InterPro" id="IPR002645">
    <property type="entry name" value="STAS_dom"/>
</dbReference>
<accession>A0A927WLX9</accession>
<name>A0A927WLX9_SELRU</name>
<dbReference type="Proteomes" id="UP000772151">
    <property type="component" value="Unassembled WGS sequence"/>
</dbReference>
<protein>
    <submittedName>
        <fullName evidence="2">STAS domain-containing protein</fullName>
    </submittedName>
</protein>
<dbReference type="EMBL" id="SVCA01000003">
    <property type="protein sequence ID" value="MBE6084715.1"/>
    <property type="molecule type" value="Genomic_DNA"/>
</dbReference>
<dbReference type="InterPro" id="IPR036513">
    <property type="entry name" value="STAS_dom_sf"/>
</dbReference>
<dbReference type="CDD" id="cd07043">
    <property type="entry name" value="STAS_anti-anti-sigma_factors"/>
    <property type="match status" value="1"/>
</dbReference>
<dbReference type="PROSITE" id="PS50801">
    <property type="entry name" value="STAS"/>
    <property type="match status" value="1"/>
</dbReference>
<evidence type="ECO:0000313" key="3">
    <source>
        <dbReference type="Proteomes" id="UP000772151"/>
    </source>
</evidence>
<reference evidence="2" key="1">
    <citation type="submission" date="2019-04" db="EMBL/GenBank/DDBJ databases">
        <title>Evolution of Biomass-Degrading Anaerobic Consortia Revealed by Metagenomics.</title>
        <authorList>
            <person name="Peng X."/>
        </authorList>
    </citation>
    <scope>NUCLEOTIDE SEQUENCE</scope>
    <source>
        <strain evidence="2">SIG242</strain>
    </source>
</reference>
<dbReference type="SUPFAM" id="SSF52091">
    <property type="entry name" value="SpoIIaa-like"/>
    <property type="match status" value="1"/>
</dbReference>
<comment type="caution">
    <text evidence="2">The sequence shown here is derived from an EMBL/GenBank/DDBJ whole genome shotgun (WGS) entry which is preliminary data.</text>
</comment>
<dbReference type="Gene3D" id="3.30.750.24">
    <property type="entry name" value="STAS domain"/>
    <property type="match status" value="1"/>
</dbReference>
<sequence length="102" mass="11596">MDYVNVIGDTAVIHVPKQFNLINTSIVKSELEEAYKQGAMKVTVDFQETKHIDSSAVRDLAMIYNRVKHENFKVINLVSDEVFKVLSSAKLDERWNLTAPAE</sequence>